<sequence length="265" mass="29882">MMNAVIIDGKRHSFDSRKLDWKTQNPPAQFAFIELDGRRYFVKRHKHGFTGWNLLVQSLAQRQPFQRSPRVAGISRDGDEYYLFTEALDGVLLSEAAPGSYDPAQIASDVFVALFDANRRKHWYSDLCDRNVMITTSGRGYLIDMDSCLPHSAPYSTKLPVSYQYAGLLGHYAKQQGIQGFRISNIPGEVINQSEALTMAVRLMAGKRMSGPIAAATAHEWMKTACEPVYRGVLGRHVQRRQDWVETRKLLDVATSFESGNYEAA</sequence>
<protein>
    <recommendedName>
        <fullName evidence="3">Serine/threonine protein kinase</fullName>
    </recommendedName>
</protein>
<dbReference type="SUPFAM" id="SSF56112">
    <property type="entry name" value="Protein kinase-like (PK-like)"/>
    <property type="match status" value="1"/>
</dbReference>
<reference evidence="1 2" key="1">
    <citation type="submission" date="2021-04" db="EMBL/GenBank/DDBJ databases">
        <title>Magnetospirillum sulfuroxidans sp. nov., a facultative chemolithoautotrophic sulfur-oxidizing alphaproteobacterium isolated from freshwater sediment and proposals for Paramagetospirillum gen. nov., and Magnetospirillaceae fam. nov.</title>
        <authorList>
            <person name="Koziaeva V."/>
            <person name="Geelhoed J.S."/>
            <person name="Sorokin D.Y."/>
            <person name="Grouzdev D.S."/>
        </authorList>
    </citation>
    <scope>NUCLEOTIDE SEQUENCE [LARGE SCALE GENOMIC DNA]</scope>
    <source>
        <strain evidence="1 2">J10</strain>
    </source>
</reference>
<organism evidence="1 2">
    <name type="scientific">Magnetospirillum sulfuroxidans</name>
    <dbReference type="NCBI Taxonomy" id="611300"/>
    <lineage>
        <taxon>Bacteria</taxon>
        <taxon>Pseudomonadati</taxon>
        <taxon>Pseudomonadota</taxon>
        <taxon>Alphaproteobacteria</taxon>
        <taxon>Rhodospirillales</taxon>
        <taxon>Rhodospirillaceae</taxon>
        <taxon>Magnetospirillum</taxon>
    </lineage>
</organism>
<evidence type="ECO:0008006" key="3">
    <source>
        <dbReference type="Google" id="ProtNLM"/>
    </source>
</evidence>
<evidence type="ECO:0000313" key="2">
    <source>
        <dbReference type="Proteomes" id="UP000680714"/>
    </source>
</evidence>
<name>A0ABS5IER1_9PROT</name>
<keyword evidence="2" id="KW-1185">Reference proteome</keyword>
<dbReference type="RefSeq" id="WP_211550117.1">
    <property type="nucleotide sequence ID" value="NZ_JAGTUF010000015.1"/>
</dbReference>
<evidence type="ECO:0000313" key="1">
    <source>
        <dbReference type="EMBL" id="MBR9972898.1"/>
    </source>
</evidence>
<gene>
    <name evidence="1" type="ORF">KEC16_14335</name>
</gene>
<dbReference type="Proteomes" id="UP000680714">
    <property type="component" value="Unassembled WGS sequence"/>
</dbReference>
<comment type="caution">
    <text evidence="1">The sequence shown here is derived from an EMBL/GenBank/DDBJ whole genome shotgun (WGS) entry which is preliminary data.</text>
</comment>
<proteinExistence type="predicted"/>
<dbReference type="InterPro" id="IPR011009">
    <property type="entry name" value="Kinase-like_dom_sf"/>
</dbReference>
<accession>A0ABS5IER1</accession>
<dbReference type="EMBL" id="JAGTUF010000015">
    <property type="protein sequence ID" value="MBR9972898.1"/>
    <property type="molecule type" value="Genomic_DNA"/>
</dbReference>